<reference evidence="2 3" key="1">
    <citation type="submission" date="2012-12" db="EMBL/GenBank/DDBJ databases">
        <title>Whole genome shotgun sequence of Gordonia hirsuta NBRC 16056.</title>
        <authorList>
            <person name="Isaki-Nakamura S."/>
            <person name="Hosoyama A."/>
            <person name="Tsuchikane K."/>
            <person name="Katsumata H."/>
            <person name="Baba S."/>
            <person name="Yamazaki S."/>
            <person name="Fujita N."/>
        </authorList>
    </citation>
    <scope>NUCLEOTIDE SEQUENCE [LARGE SCALE GENOMIC DNA]</scope>
    <source>
        <strain evidence="2 3">NBRC 16056</strain>
    </source>
</reference>
<protein>
    <recommendedName>
        <fullName evidence="4">Nucleoid-associated protein</fullName>
    </recommendedName>
</protein>
<dbReference type="SUPFAM" id="SSF82607">
    <property type="entry name" value="YbaB-like"/>
    <property type="match status" value="1"/>
</dbReference>
<dbReference type="GO" id="GO:0003677">
    <property type="term" value="F:DNA binding"/>
    <property type="evidence" value="ECO:0007669"/>
    <property type="project" value="UniProtKB-KW"/>
</dbReference>
<dbReference type="Gene3D" id="3.30.1310.10">
    <property type="entry name" value="Nucleoid-associated protein YbaB-like domain"/>
    <property type="match status" value="1"/>
</dbReference>
<dbReference type="InterPro" id="IPR004401">
    <property type="entry name" value="YbaB/EbfC"/>
</dbReference>
<evidence type="ECO:0000313" key="2">
    <source>
        <dbReference type="EMBL" id="GAC58146.1"/>
    </source>
</evidence>
<dbReference type="STRING" id="1121927.GOHSU_31_00070"/>
<name>L7LBM8_9ACTN</name>
<comment type="caution">
    <text evidence="2">The sequence shown here is derived from an EMBL/GenBank/DDBJ whole genome shotgun (WGS) entry which is preliminary data.</text>
</comment>
<dbReference type="PANTHER" id="PTHR33449:SF1">
    <property type="entry name" value="NUCLEOID-ASSOCIATED PROTEIN YBAB"/>
    <property type="match status" value="1"/>
</dbReference>
<organism evidence="2 3">
    <name type="scientific">Gordonia hirsuta DSM 44140 = NBRC 16056</name>
    <dbReference type="NCBI Taxonomy" id="1121927"/>
    <lineage>
        <taxon>Bacteria</taxon>
        <taxon>Bacillati</taxon>
        <taxon>Actinomycetota</taxon>
        <taxon>Actinomycetes</taxon>
        <taxon>Mycobacteriales</taxon>
        <taxon>Gordoniaceae</taxon>
        <taxon>Gordonia</taxon>
    </lineage>
</organism>
<sequence>MATLGAVSEPFNPASCDCDDDGFGGDPLAGAADPLAGLGAPLRDQAKAQQLERRLLAVQKEITAAELTGTAGDGLVQVTGNGVGEVSAVVISPDIDRDDLTGLQELIVAALADLARARQTLVERTMNPIAAGIERVESGLSGAEEVPRTSDGLIDMS</sequence>
<keyword evidence="3" id="KW-1185">Reference proteome</keyword>
<evidence type="ECO:0000256" key="1">
    <source>
        <dbReference type="ARBA" id="ARBA00023125"/>
    </source>
</evidence>
<dbReference type="EMBL" id="BANT01000031">
    <property type="protein sequence ID" value="GAC58146.1"/>
    <property type="molecule type" value="Genomic_DNA"/>
</dbReference>
<accession>L7LBM8</accession>
<dbReference type="GO" id="GO:0005829">
    <property type="term" value="C:cytosol"/>
    <property type="evidence" value="ECO:0007669"/>
    <property type="project" value="TreeGrafter"/>
</dbReference>
<gene>
    <name evidence="2" type="ORF">GOHSU_31_00070</name>
</gene>
<dbReference type="Pfam" id="PF02575">
    <property type="entry name" value="YbaB_DNA_bd"/>
    <property type="match status" value="1"/>
</dbReference>
<proteinExistence type="predicted"/>
<dbReference type="Proteomes" id="UP000053405">
    <property type="component" value="Unassembled WGS sequence"/>
</dbReference>
<keyword evidence="1" id="KW-0238">DNA-binding</keyword>
<evidence type="ECO:0000313" key="3">
    <source>
        <dbReference type="Proteomes" id="UP000053405"/>
    </source>
</evidence>
<dbReference type="AlphaFoldDB" id="L7LBM8"/>
<evidence type="ECO:0008006" key="4">
    <source>
        <dbReference type="Google" id="ProtNLM"/>
    </source>
</evidence>
<dbReference type="PANTHER" id="PTHR33449">
    <property type="entry name" value="NUCLEOID-ASSOCIATED PROTEIN YBAB"/>
    <property type="match status" value="1"/>
</dbReference>
<dbReference type="InterPro" id="IPR036894">
    <property type="entry name" value="YbaB-like_sf"/>
</dbReference>
<dbReference type="eggNOG" id="COG0718">
    <property type="taxonomic scope" value="Bacteria"/>
</dbReference>